<dbReference type="InterPro" id="IPR010199">
    <property type="entry name" value="CysJ"/>
</dbReference>
<dbReference type="InterPro" id="IPR001094">
    <property type="entry name" value="Flavdoxin-like"/>
</dbReference>
<feature type="binding site" evidence="12">
    <location>
        <begin position="528"/>
        <end position="532"/>
    </location>
    <ligand>
        <name>NADP(+)</name>
        <dbReference type="ChEBI" id="CHEBI:58349"/>
    </ligand>
</feature>
<evidence type="ECO:0000256" key="12">
    <source>
        <dbReference type="PIRSR" id="PIRSR000207-1"/>
    </source>
</evidence>
<dbReference type="RefSeq" id="WP_079558046.1">
    <property type="nucleotide sequence ID" value="NZ_CP021904.1"/>
</dbReference>
<dbReference type="PRINTS" id="PR00369">
    <property type="entry name" value="FLAVODOXIN"/>
</dbReference>
<dbReference type="InterPro" id="IPR017938">
    <property type="entry name" value="Riboflavin_synthase-like_b-brl"/>
</dbReference>
<protein>
    <recommendedName>
        <fullName evidence="1">assimilatory sulfite reductase (NADPH)</fullName>
        <ecNumber evidence="1">1.8.1.2</ecNumber>
    </recommendedName>
</protein>
<dbReference type="FunFam" id="3.40.50.80:FF:000001">
    <property type="entry name" value="NADPH--cytochrome P450 reductase 1"/>
    <property type="match status" value="1"/>
</dbReference>
<dbReference type="Gene3D" id="3.40.50.360">
    <property type="match status" value="1"/>
</dbReference>
<feature type="binding site" evidence="12">
    <location>
        <position position="564"/>
    </location>
    <ligand>
        <name>NADP(+)</name>
        <dbReference type="ChEBI" id="CHEBI:58349"/>
    </ligand>
</feature>
<dbReference type="Gene3D" id="1.20.990.10">
    <property type="entry name" value="NADPH-cytochrome p450 Reductase, Chain A, domain 3"/>
    <property type="match status" value="1"/>
</dbReference>
<dbReference type="PROSITE" id="PS50902">
    <property type="entry name" value="FLAVODOXIN_LIKE"/>
    <property type="match status" value="1"/>
</dbReference>
<evidence type="ECO:0000256" key="9">
    <source>
        <dbReference type="ARBA" id="ARBA00023002"/>
    </source>
</evidence>
<accession>A0A1T5HI82</accession>
<dbReference type="InterPro" id="IPR001433">
    <property type="entry name" value="OxRdtase_FAD/NAD-bd"/>
</dbReference>
<dbReference type="Gene3D" id="3.40.50.80">
    <property type="entry name" value="Nucleotide-binding domain of ferredoxin-NADP reductase (FNR) module"/>
    <property type="match status" value="1"/>
</dbReference>
<evidence type="ECO:0000313" key="15">
    <source>
        <dbReference type="EMBL" id="SKC20241.1"/>
    </source>
</evidence>
<evidence type="ECO:0000256" key="1">
    <source>
        <dbReference type="ARBA" id="ARBA00012604"/>
    </source>
</evidence>
<dbReference type="GO" id="GO:0050660">
    <property type="term" value="F:flavin adenine dinucleotide binding"/>
    <property type="evidence" value="ECO:0007669"/>
    <property type="project" value="InterPro"/>
</dbReference>
<comment type="catalytic activity">
    <reaction evidence="11">
        <text>hydrogen sulfide + 3 NADP(+) + 3 H2O = sulfite + 3 NADPH + 4 H(+)</text>
        <dbReference type="Rhea" id="RHEA:13801"/>
        <dbReference type="ChEBI" id="CHEBI:15377"/>
        <dbReference type="ChEBI" id="CHEBI:15378"/>
        <dbReference type="ChEBI" id="CHEBI:17359"/>
        <dbReference type="ChEBI" id="CHEBI:29919"/>
        <dbReference type="ChEBI" id="CHEBI:57783"/>
        <dbReference type="ChEBI" id="CHEBI:58349"/>
        <dbReference type="EC" id="1.8.1.2"/>
    </reaction>
</comment>
<evidence type="ECO:0000256" key="8">
    <source>
        <dbReference type="ARBA" id="ARBA00022982"/>
    </source>
</evidence>
<dbReference type="InterPro" id="IPR001709">
    <property type="entry name" value="Flavoprot_Pyr_Nucl_cyt_Rdtase"/>
</dbReference>
<feature type="binding site" evidence="12">
    <location>
        <begin position="422"/>
        <end position="425"/>
    </location>
    <ligand>
        <name>FAD</name>
        <dbReference type="ChEBI" id="CHEBI:57692"/>
    </ligand>
</feature>
<keyword evidence="2" id="KW-0813">Transport</keyword>
<dbReference type="GO" id="GO:0010181">
    <property type="term" value="F:FMN binding"/>
    <property type="evidence" value="ECO:0007669"/>
    <property type="project" value="InterPro"/>
</dbReference>
<dbReference type="NCBIfam" id="TIGR01931">
    <property type="entry name" value="cysJ"/>
    <property type="match status" value="1"/>
</dbReference>
<dbReference type="OrthoDB" id="9789468at2"/>
<dbReference type="Pfam" id="PF00175">
    <property type="entry name" value="NAD_binding_1"/>
    <property type="match status" value="1"/>
</dbReference>
<evidence type="ECO:0000259" key="13">
    <source>
        <dbReference type="PROSITE" id="PS50902"/>
    </source>
</evidence>
<dbReference type="InterPro" id="IPR023173">
    <property type="entry name" value="NADPH_Cyt_P450_Rdtase_alpha"/>
</dbReference>
<feature type="binding site" evidence="12">
    <location>
        <position position="325"/>
    </location>
    <ligand>
        <name>FAD</name>
        <dbReference type="ChEBI" id="CHEBI:57692"/>
    </ligand>
</feature>
<feature type="binding site" evidence="12">
    <location>
        <position position="413"/>
    </location>
    <ligand>
        <name>FAD</name>
        <dbReference type="ChEBI" id="CHEBI:57692"/>
    </ligand>
</feature>
<keyword evidence="3" id="KW-0028">Amino-acid biosynthesis</keyword>
<dbReference type="Proteomes" id="UP000191055">
    <property type="component" value="Unassembled WGS sequence"/>
</dbReference>
<evidence type="ECO:0000256" key="10">
    <source>
        <dbReference type="ARBA" id="ARBA00023192"/>
    </source>
</evidence>
<comment type="cofactor">
    <cofactor evidence="12">
        <name>FMN</name>
        <dbReference type="ChEBI" id="CHEBI:58210"/>
    </cofactor>
    <text evidence="12">Binds 1 FMN per subunit.</text>
</comment>
<dbReference type="GO" id="GO:0005829">
    <property type="term" value="C:cytosol"/>
    <property type="evidence" value="ECO:0007669"/>
    <property type="project" value="TreeGrafter"/>
</dbReference>
<evidence type="ECO:0000256" key="11">
    <source>
        <dbReference type="ARBA" id="ARBA00052219"/>
    </source>
</evidence>
<dbReference type="PIRSF" id="PIRSF000207">
    <property type="entry name" value="SiR-FP_CysJ"/>
    <property type="match status" value="1"/>
</dbReference>
<evidence type="ECO:0000256" key="4">
    <source>
        <dbReference type="ARBA" id="ARBA00022630"/>
    </source>
</evidence>
<dbReference type="PANTHER" id="PTHR19384:SF128">
    <property type="entry name" value="NADPH OXIDOREDUCTASE A"/>
    <property type="match status" value="1"/>
</dbReference>
<dbReference type="InterPro" id="IPR003097">
    <property type="entry name" value="CysJ-like_FAD-binding"/>
</dbReference>
<dbReference type="CDD" id="cd06199">
    <property type="entry name" value="SiR"/>
    <property type="match status" value="1"/>
</dbReference>
<evidence type="ECO:0000256" key="5">
    <source>
        <dbReference type="ARBA" id="ARBA00022643"/>
    </source>
</evidence>
<evidence type="ECO:0000256" key="6">
    <source>
        <dbReference type="ARBA" id="ARBA00022827"/>
    </source>
</evidence>
<gene>
    <name evidence="15" type="ORF">SAMN03080601_02332</name>
</gene>
<evidence type="ECO:0000313" key="16">
    <source>
        <dbReference type="Proteomes" id="UP000191055"/>
    </source>
</evidence>
<feature type="binding site" evidence="12">
    <location>
        <position position="602"/>
    </location>
    <ligand>
        <name>FAD</name>
        <dbReference type="ChEBI" id="CHEBI:57692"/>
    </ligand>
</feature>
<keyword evidence="8" id="KW-0249">Electron transport</keyword>
<dbReference type="STRING" id="889453.SAMN03080601_02332"/>
<feature type="binding site" evidence="12">
    <location>
        <begin position="162"/>
        <end position="171"/>
    </location>
    <ligand>
        <name>FMN</name>
        <dbReference type="ChEBI" id="CHEBI:58210"/>
    </ligand>
</feature>
<reference evidence="16" key="1">
    <citation type="submission" date="2017-02" db="EMBL/GenBank/DDBJ databases">
        <authorList>
            <person name="Varghese N."/>
            <person name="Submissions S."/>
        </authorList>
    </citation>
    <scope>NUCLEOTIDE SEQUENCE [LARGE SCALE GENOMIC DNA]</scope>
    <source>
        <strain evidence="16">DSM 24412</strain>
    </source>
</reference>
<dbReference type="InterPro" id="IPR039261">
    <property type="entry name" value="FNR_nucleotide-bd"/>
</dbReference>
<dbReference type="EMBL" id="FUYV01000013">
    <property type="protein sequence ID" value="SKC20241.1"/>
    <property type="molecule type" value="Genomic_DNA"/>
</dbReference>
<keyword evidence="10" id="KW-0198">Cysteine biosynthesis</keyword>
<dbReference type="PANTHER" id="PTHR19384">
    <property type="entry name" value="NITRIC OXIDE SYNTHASE-RELATED"/>
    <property type="match status" value="1"/>
</dbReference>
<keyword evidence="5 12" id="KW-0288">FMN</keyword>
<feature type="domain" description="FAD-binding FR-type" evidence="14">
    <location>
        <begin position="237"/>
        <end position="451"/>
    </location>
</feature>
<feature type="binding site" evidence="12">
    <location>
        <begin position="522"/>
        <end position="523"/>
    </location>
    <ligand>
        <name>NADP(+)</name>
        <dbReference type="ChEBI" id="CHEBI:58349"/>
    </ligand>
</feature>
<dbReference type="KEGG" id="asx:CDL62_02835"/>
<keyword evidence="4" id="KW-0285">Flavoprotein</keyword>
<dbReference type="EC" id="1.8.1.2" evidence="1"/>
<dbReference type="InterPro" id="IPR017927">
    <property type="entry name" value="FAD-bd_FR_type"/>
</dbReference>
<dbReference type="SUPFAM" id="SSF63380">
    <property type="entry name" value="Riboflavin synthase domain-like"/>
    <property type="match status" value="1"/>
</dbReference>
<dbReference type="Pfam" id="PF00667">
    <property type="entry name" value="FAD_binding_1"/>
    <property type="match status" value="1"/>
</dbReference>
<keyword evidence="6 12" id="KW-0274">FAD</keyword>
<feature type="binding site" evidence="12">
    <location>
        <begin position="407"/>
        <end position="409"/>
    </location>
    <ligand>
        <name>FAD</name>
        <dbReference type="ChEBI" id="CHEBI:57692"/>
    </ligand>
</feature>
<comment type="cofactor">
    <cofactor evidence="12">
        <name>FAD</name>
        <dbReference type="ChEBI" id="CHEBI:57692"/>
    </cofactor>
    <text evidence="12">Binds 1 FAD per subunit.</text>
</comment>
<evidence type="ECO:0000256" key="2">
    <source>
        <dbReference type="ARBA" id="ARBA00022448"/>
    </source>
</evidence>
<keyword evidence="16" id="KW-1185">Reference proteome</keyword>
<keyword evidence="7 12" id="KW-0521">NADP</keyword>
<keyword evidence="9" id="KW-0560">Oxidoreductase</keyword>
<organism evidence="15 16">
    <name type="scientific">Alkalitalea saponilacus</name>
    <dbReference type="NCBI Taxonomy" id="889453"/>
    <lineage>
        <taxon>Bacteria</taxon>
        <taxon>Pseudomonadati</taxon>
        <taxon>Bacteroidota</taxon>
        <taxon>Bacteroidia</taxon>
        <taxon>Marinilabiliales</taxon>
        <taxon>Marinilabiliaceae</taxon>
        <taxon>Alkalitalea</taxon>
    </lineage>
</organism>
<dbReference type="Gene3D" id="2.40.30.10">
    <property type="entry name" value="Translation factors"/>
    <property type="match status" value="1"/>
</dbReference>
<feature type="domain" description="Flavodoxin-like" evidence="13">
    <location>
        <begin position="73"/>
        <end position="211"/>
    </location>
</feature>
<sequence>MSDNQLFKPEERSRLQQVLSGLNREQLLWLGGYISAAIDFAPSASGNYTDPIIEPQAVAQTEEHTAIGGQKSLTILFGSHSGNSQRVATLAHQEAERQGIKSKVKNMEDYNARFLKDEEQVLVVISTHGEGEPPLSAQELYEKLSGKNAPDFTNKPFAVIALGDSSYKHFCKTGYDFYSFLERQGGKPLRQVAALDTDFNDELGELIPSVVKLFAASQASASSAPKKENVEKIQVSNSPVEAPVLEKVQLNGRGSEKETWHLEISTDRKGLVYQPGDALEVYANNNPELVNGILNATALSATEQVSVGERKINLEEALTNYYELTIVTPQVLKKYATLLGNDSLNQLLDDADKLDEFLVGTDVLDLLQKYPVSVNAEQLLSVLRKLPPRAYSISSSPAEVGDEVHITVGAVRYEKENRERGGVCSTFIADRLGNDDTVKVKIRPNNNFRLPSDGNKPVIMVGAGTGVAPYRAFIQHRAALGDQGKNWLIFGDRHFTTDFLYQAEWLKYKRSGLLSRLDVAFSRDQEEKRYVQHRMKRHGKELYRWIAEGAHFYVCGDMKKMAGDVKSAFLDIMQIEGNMSREESENFLTKLRKEGRYQEDVY</sequence>
<dbReference type="SUPFAM" id="SSF52218">
    <property type="entry name" value="Flavoproteins"/>
    <property type="match status" value="1"/>
</dbReference>
<evidence type="ECO:0000259" key="14">
    <source>
        <dbReference type="PROSITE" id="PS51384"/>
    </source>
</evidence>
<feature type="binding site" evidence="12">
    <location>
        <begin position="126"/>
        <end position="129"/>
    </location>
    <ligand>
        <name>FMN</name>
        <dbReference type="ChEBI" id="CHEBI:58210"/>
    </ligand>
</feature>
<feature type="binding site" evidence="12">
    <location>
        <begin position="389"/>
        <end position="392"/>
    </location>
    <ligand>
        <name>FAD</name>
        <dbReference type="ChEBI" id="CHEBI:57692"/>
    </ligand>
</feature>
<evidence type="ECO:0000256" key="7">
    <source>
        <dbReference type="ARBA" id="ARBA00022857"/>
    </source>
</evidence>
<dbReference type="InterPro" id="IPR029039">
    <property type="entry name" value="Flavoprotein-like_sf"/>
</dbReference>
<dbReference type="Pfam" id="PF00258">
    <property type="entry name" value="Flavodoxin_1"/>
    <property type="match status" value="1"/>
</dbReference>
<proteinExistence type="predicted"/>
<dbReference type="PRINTS" id="PR00371">
    <property type="entry name" value="FPNCR"/>
</dbReference>
<dbReference type="AlphaFoldDB" id="A0A1T5HI82"/>
<name>A0A1T5HI82_9BACT</name>
<dbReference type="GO" id="GO:0019344">
    <property type="term" value="P:cysteine biosynthetic process"/>
    <property type="evidence" value="ECO:0007669"/>
    <property type="project" value="UniProtKB-KW"/>
</dbReference>
<dbReference type="SUPFAM" id="SSF52343">
    <property type="entry name" value="Ferredoxin reductase-like, C-terminal NADP-linked domain"/>
    <property type="match status" value="1"/>
</dbReference>
<dbReference type="GO" id="GO:0004783">
    <property type="term" value="F:sulfite reductase (NADPH) activity"/>
    <property type="evidence" value="ECO:0007669"/>
    <property type="project" value="UniProtKB-EC"/>
</dbReference>
<dbReference type="InterPro" id="IPR008254">
    <property type="entry name" value="Flavodoxin/NO_synth"/>
</dbReference>
<dbReference type="PROSITE" id="PS51384">
    <property type="entry name" value="FAD_FR"/>
    <property type="match status" value="1"/>
</dbReference>
<evidence type="ECO:0000256" key="3">
    <source>
        <dbReference type="ARBA" id="ARBA00022605"/>
    </source>
</evidence>